<feature type="domain" description="PhnB-like" evidence="1">
    <location>
        <begin position="8"/>
        <end position="128"/>
    </location>
</feature>
<dbReference type="Proteomes" id="UP001649381">
    <property type="component" value="Unassembled WGS sequence"/>
</dbReference>
<dbReference type="RefSeq" id="WP_236335222.1">
    <property type="nucleotide sequence ID" value="NZ_JAKIJS010000001.1"/>
</dbReference>
<proteinExistence type="predicted"/>
<reference evidence="2 3" key="1">
    <citation type="submission" date="2022-01" db="EMBL/GenBank/DDBJ databases">
        <title>Alkalihalobacillus sp. EGI L200015, a novel bacterium isolated from a salt lake sediment.</title>
        <authorList>
            <person name="Gao L."/>
            <person name="Fang B.-Z."/>
            <person name="Li W.-J."/>
        </authorList>
    </citation>
    <scope>NUCLEOTIDE SEQUENCE [LARGE SCALE GENOMIC DNA]</scope>
    <source>
        <strain evidence="2 3">KCTC 12718</strain>
    </source>
</reference>
<dbReference type="PANTHER" id="PTHR33990">
    <property type="entry name" value="PROTEIN YJDN-RELATED"/>
    <property type="match status" value="1"/>
</dbReference>
<dbReference type="Gene3D" id="3.10.180.10">
    <property type="entry name" value="2,3-Dihydroxybiphenyl 1,2-Dioxygenase, domain 1"/>
    <property type="match status" value="1"/>
</dbReference>
<name>A0ABS9H489_9BACL</name>
<protein>
    <submittedName>
        <fullName evidence="2">VOC family protein</fullName>
    </submittedName>
</protein>
<dbReference type="EMBL" id="JAKIJS010000001">
    <property type="protein sequence ID" value="MCF6138490.1"/>
    <property type="molecule type" value="Genomic_DNA"/>
</dbReference>
<organism evidence="2 3">
    <name type="scientific">Pseudalkalibacillus berkeleyi</name>
    <dbReference type="NCBI Taxonomy" id="1069813"/>
    <lineage>
        <taxon>Bacteria</taxon>
        <taxon>Bacillati</taxon>
        <taxon>Bacillota</taxon>
        <taxon>Bacilli</taxon>
        <taxon>Bacillales</taxon>
        <taxon>Fictibacillaceae</taxon>
        <taxon>Pseudalkalibacillus</taxon>
    </lineage>
</organism>
<keyword evidence="3" id="KW-1185">Reference proteome</keyword>
<dbReference type="InterPro" id="IPR029068">
    <property type="entry name" value="Glyas_Bleomycin-R_OHBP_Dase"/>
</dbReference>
<gene>
    <name evidence="2" type="ORF">L2716_12195</name>
</gene>
<comment type="caution">
    <text evidence="2">The sequence shown here is derived from an EMBL/GenBank/DDBJ whole genome shotgun (WGS) entry which is preliminary data.</text>
</comment>
<dbReference type="PANTHER" id="PTHR33990:SF1">
    <property type="entry name" value="PROTEIN YJDN"/>
    <property type="match status" value="1"/>
</dbReference>
<accession>A0ABS9H489</accession>
<sequence length="132" mass="14975">MANLYPYIFSEDARNQADFYANALNGEVVSVQTFEQAPNVDDAIKDKVMHLTLSAADQIFFMADSVNESVKQGTQINLVLEYKTEDEARSVFENLSEGGSVLMPFDKMFWGAMFGRVEDKYGLIWQITTEHE</sequence>
<dbReference type="CDD" id="cd06588">
    <property type="entry name" value="PhnB_like"/>
    <property type="match status" value="1"/>
</dbReference>
<evidence type="ECO:0000313" key="2">
    <source>
        <dbReference type="EMBL" id="MCF6138490.1"/>
    </source>
</evidence>
<dbReference type="Pfam" id="PF06983">
    <property type="entry name" value="3-dmu-9_3-mt"/>
    <property type="match status" value="1"/>
</dbReference>
<dbReference type="InterPro" id="IPR028973">
    <property type="entry name" value="PhnB-like"/>
</dbReference>
<evidence type="ECO:0000313" key="3">
    <source>
        <dbReference type="Proteomes" id="UP001649381"/>
    </source>
</evidence>
<dbReference type="SUPFAM" id="SSF54593">
    <property type="entry name" value="Glyoxalase/Bleomycin resistance protein/Dihydroxybiphenyl dioxygenase"/>
    <property type="match status" value="1"/>
</dbReference>
<evidence type="ECO:0000259" key="1">
    <source>
        <dbReference type="Pfam" id="PF06983"/>
    </source>
</evidence>